<organism evidence="2 3">
    <name type="scientific">Hesseltinella vesiculosa</name>
    <dbReference type="NCBI Taxonomy" id="101127"/>
    <lineage>
        <taxon>Eukaryota</taxon>
        <taxon>Fungi</taxon>
        <taxon>Fungi incertae sedis</taxon>
        <taxon>Mucoromycota</taxon>
        <taxon>Mucoromycotina</taxon>
        <taxon>Mucoromycetes</taxon>
        <taxon>Mucorales</taxon>
        <taxon>Cunninghamellaceae</taxon>
        <taxon>Hesseltinella</taxon>
    </lineage>
</organism>
<dbReference type="AlphaFoldDB" id="A0A1X2GUX6"/>
<sequence length="160" mass="18253">MGRDKVEKALVQGELYQGRLRINANEAFVCNARTGNRALEGDLVAIQLLDVNQVWKQCTDRDVRHREKQQQDHNHEPATASDNNDDNNEAADNRSFSGTLCTERPGAKSVQSVNGRISTYWFKPMNKRVPLIMIKPEDLPGELITDLSSYRVDTCFFWSR</sequence>
<dbReference type="SUPFAM" id="SSF50249">
    <property type="entry name" value="Nucleic acid-binding proteins"/>
    <property type="match status" value="1"/>
</dbReference>
<proteinExistence type="predicted"/>
<comment type="caution">
    <text evidence="2">The sequence shown here is derived from an EMBL/GenBank/DDBJ whole genome shotgun (WGS) entry which is preliminary data.</text>
</comment>
<dbReference type="Gene3D" id="2.40.50.700">
    <property type="match status" value="1"/>
</dbReference>
<name>A0A1X2GUX6_9FUNG</name>
<dbReference type="Gene3D" id="2.40.50.690">
    <property type="match status" value="1"/>
</dbReference>
<dbReference type="InterPro" id="IPR012340">
    <property type="entry name" value="NA-bd_OB-fold"/>
</dbReference>
<dbReference type="EMBL" id="MCGT01000003">
    <property type="protein sequence ID" value="ORX61338.1"/>
    <property type="molecule type" value="Genomic_DNA"/>
</dbReference>
<gene>
    <name evidence="2" type="ORF">DM01DRAFT_1370399</name>
</gene>
<reference evidence="2 3" key="1">
    <citation type="submission" date="2016-07" db="EMBL/GenBank/DDBJ databases">
        <title>Pervasive Adenine N6-methylation of Active Genes in Fungi.</title>
        <authorList>
            <consortium name="DOE Joint Genome Institute"/>
            <person name="Mondo S.J."/>
            <person name="Dannebaum R.O."/>
            <person name="Kuo R.C."/>
            <person name="Labutti K."/>
            <person name="Haridas S."/>
            <person name="Kuo A."/>
            <person name="Salamov A."/>
            <person name="Ahrendt S.R."/>
            <person name="Lipzen A."/>
            <person name="Sullivan W."/>
            <person name="Andreopoulos W.B."/>
            <person name="Clum A."/>
            <person name="Lindquist E."/>
            <person name="Daum C."/>
            <person name="Ramamoorthy G.K."/>
            <person name="Gryganskyi A."/>
            <person name="Culley D."/>
            <person name="Magnuson J.K."/>
            <person name="James T.Y."/>
            <person name="O'Malley M.A."/>
            <person name="Stajich J.E."/>
            <person name="Spatafora J.W."/>
            <person name="Visel A."/>
            <person name="Grigoriev I.V."/>
        </authorList>
    </citation>
    <scope>NUCLEOTIDE SEQUENCE [LARGE SCALE GENOMIC DNA]</scope>
    <source>
        <strain evidence="2 3">NRRL 3301</strain>
    </source>
</reference>
<dbReference type="Proteomes" id="UP000242146">
    <property type="component" value="Unassembled WGS sequence"/>
</dbReference>
<accession>A0A1X2GUX6</accession>
<evidence type="ECO:0000313" key="3">
    <source>
        <dbReference type="Proteomes" id="UP000242146"/>
    </source>
</evidence>
<feature type="region of interest" description="Disordered" evidence="1">
    <location>
        <begin position="62"/>
        <end position="103"/>
    </location>
</feature>
<evidence type="ECO:0000313" key="2">
    <source>
        <dbReference type="EMBL" id="ORX61338.1"/>
    </source>
</evidence>
<dbReference type="OrthoDB" id="372421at2759"/>
<dbReference type="STRING" id="101127.A0A1X2GUX6"/>
<evidence type="ECO:0000256" key="1">
    <source>
        <dbReference type="SAM" id="MobiDB-lite"/>
    </source>
</evidence>
<protein>
    <submittedName>
        <fullName evidence="2">Uncharacterized protein</fullName>
    </submittedName>
</protein>
<feature type="compositionally biased region" description="Basic and acidic residues" evidence="1">
    <location>
        <begin position="62"/>
        <end position="76"/>
    </location>
</feature>
<keyword evidence="3" id="KW-1185">Reference proteome</keyword>